<evidence type="ECO:0000256" key="1">
    <source>
        <dbReference type="SAM" id="SignalP"/>
    </source>
</evidence>
<evidence type="ECO:0000313" key="3">
    <source>
        <dbReference type="Proteomes" id="UP000003009"/>
    </source>
</evidence>
<comment type="caution">
    <text evidence="2">The sequence shown here is derived from an EMBL/GenBank/DDBJ whole genome shotgun (WGS) entry which is preliminary data.</text>
</comment>
<feature type="signal peptide" evidence="1">
    <location>
        <begin position="1"/>
        <end position="19"/>
    </location>
</feature>
<keyword evidence="1" id="KW-0732">Signal</keyword>
<evidence type="ECO:0000313" key="2">
    <source>
        <dbReference type="EMBL" id="EEP67406.1"/>
    </source>
</evidence>
<feature type="chain" id="PRO_5002938537" evidence="1">
    <location>
        <begin position="20"/>
        <end position="139"/>
    </location>
</feature>
<gene>
    <name evidence="2" type="ORF">GCWU000324_01653</name>
</gene>
<dbReference type="RefSeq" id="WP_003796192.1">
    <property type="nucleotide sequence ID" value="NZ_GG665872.1"/>
</dbReference>
<proteinExistence type="predicted"/>
<sequence>MKNLLFTALILAAAPAAWATAPLACRDIPTEDAVHQKQECVFQGNSLNVAYQAFRQHDADNKAWLPKKLPSRSRVSKSQGSVCDDQGTRDLTIETIKVSKNALYLESDAQNFCSSPSKTILRMKKQGKQIRIQFDNYMS</sequence>
<dbReference type="AlphaFoldDB" id="C4GKZ7"/>
<dbReference type="STRING" id="629741.GCWU000324_01653"/>
<dbReference type="OrthoDB" id="8617126at2"/>
<dbReference type="GeneID" id="84906310"/>
<keyword evidence="3" id="KW-1185">Reference proteome</keyword>
<name>C4GKZ7_9NEIS</name>
<dbReference type="HOGENOM" id="CLU_1842451_0_0_4"/>
<dbReference type="EMBL" id="ACJW02000003">
    <property type="protein sequence ID" value="EEP67406.1"/>
    <property type="molecule type" value="Genomic_DNA"/>
</dbReference>
<accession>C4GKZ7</accession>
<dbReference type="Proteomes" id="UP000003009">
    <property type="component" value="Unassembled WGS sequence"/>
</dbReference>
<protein>
    <submittedName>
        <fullName evidence="2">Uncharacterized protein</fullName>
    </submittedName>
</protein>
<reference evidence="2" key="1">
    <citation type="submission" date="2009-04" db="EMBL/GenBank/DDBJ databases">
        <authorList>
            <person name="Weinstock G."/>
            <person name="Sodergren E."/>
            <person name="Clifton S."/>
            <person name="Fulton L."/>
            <person name="Fulton B."/>
            <person name="Courtney L."/>
            <person name="Fronick C."/>
            <person name="Harrison M."/>
            <person name="Strong C."/>
            <person name="Farmer C."/>
            <person name="Delahaunty K."/>
            <person name="Markovic C."/>
            <person name="Hall O."/>
            <person name="Minx P."/>
            <person name="Tomlinson C."/>
            <person name="Mitreva M."/>
            <person name="Nelson J."/>
            <person name="Hou S."/>
            <person name="Wollam A."/>
            <person name="Pepin K.H."/>
            <person name="Johnson M."/>
            <person name="Bhonagiri V."/>
            <person name="Nash W.E."/>
            <person name="Warren W."/>
            <person name="Chinwalla A."/>
            <person name="Mardis E.R."/>
            <person name="Wilson R.K."/>
        </authorList>
    </citation>
    <scope>NUCLEOTIDE SEQUENCE [LARGE SCALE GENOMIC DNA]</scope>
    <source>
        <strain evidence="2">ATCC 51147</strain>
    </source>
</reference>
<organism evidence="2 3">
    <name type="scientific">Kingella oralis ATCC 51147</name>
    <dbReference type="NCBI Taxonomy" id="629741"/>
    <lineage>
        <taxon>Bacteria</taxon>
        <taxon>Pseudomonadati</taxon>
        <taxon>Pseudomonadota</taxon>
        <taxon>Betaproteobacteria</taxon>
        <taxon>Neisseriales</taxon>
        <taxon>Neisseriaceae</taxon>
        <taxon>Kingella</taxon>
    </lineage>
</organism>